<keyword evidence="15" id="KW-0186">Copper</keyword>
<feature type="transmembrane region" description="Helical" evidence="21">
    <location>
        <begin position="794"/>
        <end position="813"/>
    </location>
</feature>
<dbReference type="SFLD" id="SFLDF00027">
    <property type="entry name" value="p-type_atpase"/>
    <property type="match status" value="1"/>
</dbReference>
<dbReference type="NCBIfam" id="TIGR01511">
    <property type="entry name" value="ATPase-IB1_Cu"/>
    <property type="match status" value="1"/>
</dbReference>
<dbReference type="InterPro" id="IPR036412">
    <property type="entry name" value="HAD-like_sf"/>
</dbReference>
<dbReference type="SFLD" id="SFLDG00002">
    <property type="entry name" value="C1.7:_P-type_atpase_like"/>
    <property type="match status" value="1"/>
</dbReference>
<keyword evidence="10" id="KW-0187">Copper transport</keyword>
<dbReference type="InterPro" id="IPR017969">
    <property type="entry name" value="Heavy-metal-associated_CS"/>
</dbReference>
<keyword evidence="6 21" id="KW-0812">Transmembrane</keyword>
<dbReference type="Pfam" id="PF00403">
    <property type="entry name" value="HMA"/>
    <property type="match status" value="2"/>
</dbReference>
<keyword evidence="12" id="KW-0460">Magnesium</keyword>
<keyword evidence="16" id="KW-0406">Ion transport</keyword>
<protein>
    <recommendedName>
        <fullName evidence="4">Copper-exporting P-type ATPase</fullName>
        <ecNumber evidence="3">7.2.2.8</ecNumber>
    </recommendedName>
    <alternativeName>
        <fullName evidence="18">Copper-exporting P-type ATPase A</fullName>
    </alternativeName>
    <alternativeName>
        <fullName evidence="19">Cu(+)-exporting ATPase</fullName>
    </alternativeName>
</protein>
<keyword evidence="7 21" id="KW-0479">Metal-binding</keyword>
<name>A0A2H6CU53_TETHA</name>
<evidence type="ECO:0000256" key="15">
    <source>
        <dbReference type="ARBA" id="ARBA00023008"/>
    </source>
</evidence>
<proteinExistence type="inferred from homology"/>
<dbReference type="Gene3D" id="3.40.50.1000">
    <property type="entry name" value="HAD superfamily/HAD-like"/>
    <property type="match status" value="1"/>
</dbReference>
<dbReference type="PROSITE" id="PS50846">
    <property type="entry name" value="HMA_2"/>
    <property type="match status" value="2"/>
</dbReference>
<feature type="transmembrane region" description="Helical" evidence="21">
    <location>
        <begin position="450"/>
        <end position="473"/>
    </location>
</feature>
<keyword evidence="13" id="KW-1278">Translocase</keyword>
<evidence type="ECO:0000256" key="14">
    <source>
        <dbReference type="ARBA" id="ARBA00022989"/>
    </source>
</evidence>
<evidence type="ECO:0000256" key="1">
    <source>
        <dbReference type="ARBA" id="ARBA00004651"/>
    </source>
</evidence>
<accession>A0A2H6CU53</accession>
<dbReference type="GO" id="GO:0005886">
    <property type="term" value="C:plasma membrane"/>
    <property type="evidence" value="ECO:0007669"/>
    <property type="project" value="UniProtKB-SubCell"/>
</dbReference>
<dbReference type="SUPFAM" id="SSF81665">
    <property type="entry name" value="Calcium ATPase, transmembrane domain M"/>
    <property type="match status" value="1"/>
</dbReference>
<dbReference type="InterPro" id="IPR001757">
    <property type="entry name" value="P_typ_ATPase"/>
</dbReference>
<keyword evidence="11 21" id="KW-0067">ATP-binding</keyword>
<evidence type="ECO:0000256" key="12">
    <source>
        <dbReference type="ARBA" id="ARBA00022842"/>
    </source>
</evidence>
<dbReference type="PANTHER" id="PTHR43520">
    <property type="entry name" value="ATP7, ISOFORM B"/>
    <property type="match status" value="1"/>
</dbReference>
<dbReference type="PANTHER" id="PTHR43520:SF8">
    <property type="entry name" value="P-TYPE CU(+) TRANSPORTER"/>
    <property type="match status" value="1"/>
</dbReference>
<keyword evidence="14 21" id="KW-1133">Transmembrane helix</keyword>
<evidence type="ECO:0000256" key="19">
    <source>
        <dbReference type="ARBA" id="ARBA00033239"/>
    </source>
</evidence>
<evidence type="ECO:0000256" key="5">
    <source>
        <dbReference type="ARBA" id="ARBA00022448"/>
    </source>
</evidence>
<dbReference type="NCBIfam" id="TIGR01525">
    <property type="entry name" value="ATPase-IB_hvy"/>
    <property type="match status" value="1"/>
</dbReference>
<dbReference type="SFLD" id="SFLDS00003">
    <property type="entry name" value="Haloacid_Dehalogenase"/>
    <property type="match status" value="1"/>
</dbReference>
<keyword evidence="17 21" id="KW-0472">Membrane</keyword>
<evidence type="ECO:0000256" key="21">
    <source>
        <dbReference type="RuleBase" id="RU362081"/>
    </source>
</evidence>
<dbReference type="CDD" id="cd00371">
    <property type="entry name" value="HMA"/>
    <property type="match status" value="2"/>
</dbReference>
<dbReference type="GO" id="GO:0005507">
    <property type="term" value="F:copper ion binding"/>
    <property type="evidence" value="ECO:0007669"/>
    <property type="project" value="InterPro"/>
</dbReference>
<evidence type="ECO:0000256" key="2">
    <source>
        <dbReference type="ARBA" id="ARBA00006024"/>
    </source>
</evidence>
<comment type="catalytic activity">
    <reaction evidence="20">
        <text>Cu(+)(in) + ATP + H2O = Cu(+)(out) + ADP + phosphate + H(+)</text>
        <dbReference type="Rhea" id="RHEA:25792"/>
        <dbReference type="ChEBI" id="CHEBI:15377"/>
        <dbReference type="ChEBI" id="CHEBI:15378"/>
        <dbReference type="ChEBI" id="CHEBI:30616"/>
        <dbReference type="ChEBI" id="CHEBI:43474"/>
        <dbReference type="ChEBI" id="CHEBI:49552"/>
        <dbReference type="ChEBI" id="CHEBI:456216"/>
        <dbReference type="EC" id="7.2.2.8"/>
    </reaction>
</comment>
<keyword evidence="5" id="KW-0813">Transport</keyword>
<sequence>MLKDTYNIEGMTCASCVQAVEKSVGKLDGVQEVAVNLATEKMDVSYDSTVVAGSDIEGAVESAGYKAFKNIASQSFDIEGMTCASCVQAIEKSVGKVDGVQEVAVNLATEKMNVSYDEDAINAGDIIKAVQDAGYQAAVESDKVSSDDADKKQKQMKDLWLRFLGSAIFALPLLYIAMGPMLPFGGLPIPEFLDPVQHTVTFAVVQLALTLPVIYLGRSFYTVGFKSLFKGHPNMDSLIAIGTTAALLQGIVMTALLVMGRVEVHHGHPDLYFESAAVILTLITLGKYLEAVSKGKTSDAIKKLMGLAPKTARVIRNDKEVEISIDEVVTDDIVVVRPGDKIPVDGELVDGSSAVDESMITGESIPIEKQVGDKVVGASINKNGSFYFKATKVGKDTTLSQIIKLVEDAQGSKAPIAKLADKVSGVFVPIVIALAVLSGLAWFLLGQESWVFALTITISVLVIACPCALGLATPTAIMVGTGKGAENGVLIKSGDALEGTQKVQTIVFDKTGTITEGKPIVTDIINYNGYDEEAVLTLAASAETGSEHPLGEAIVESAKDRGVTLQTVKDFQSIPGHGIQVAVEGQTVLLGNKKLITENNIDTLDAQEVSDRLANEGKTPMFIAAGGQLIGIVAVADTIKENSIAAIDKLHHMGLQVAMITGDNKRTAEAIAKQVGIDRVFSEVLPEDKANEVEKLQNEGLHVAMVGDGINDAPALAQANVGVAIGSGTDVAIESADIVLMRSDLMDVPTAVELSRATIKNIKQNLFWAFAYNTIGIPIAMGILYLFGGPLLNPMFAGAAMSLSSVSVLLNALRLKGFKPAKTETTKEEASPAKKALA</sequence>
<feature type="transmembrane region" description="Helical" evidence="21">
    <location>
        <begin position="238"/>
        <end position="259"/>
    </location>
</feature>
<dbReference type="Gene3D" id="2.70.150.10">
    <property type="entry name" value="Calcium-transporting ATPase, cytoplasmic transduction domain A"/>
    <property type="match status" value="1"/>
</dbReference>
<dbReference type="InterPro" id="IPR023298">
    <property type="entry name" value="ATPase_P-typ_TM_dom_sf"/>
</dbReference>
<dbReference type="SUPFAM" id="SSF81653">
    <property type="entry name" value="Calcium ATPase, transduction domain A"/>
    <property type="match status" value="1"/>
</dbReference>
<reference evidence="23 24" key="1">
    <citation type="submission" date="2016-05" db="EMBL/GenBank/DDBJ databases">
        <title>Whole genome sequencing of Tetragenococcus halophilus subsp. halophilus NISL 7118.</title>
        <authorList>
            <person name="Shiwa Y."/>
            <person name="Nishimura I."/>
            <person name="Yoshikawa H."/>
            <person name="Koyama Y."/>
            <person name="Oguma T."/>
        </authorList>
    </citation>
    <scope>NUCLEOTIDE SEQUENCE [LARGE SCALE GENOMIC DNA]</scope>
    <source>
        <strain evidence="23 24">NISL 7118</strain>
    </source>
</reference>
<dbReference type="InterPro" id="IPR023214">
    <property type="entry name" value="HAD_sf"/>
</dbReference>
<dbReference type="EC" id="7.2.2.8" evidence="3"/>
<organism evidence="23 24">
    <name type="scientific">Tetragenococcus halophilus subsp. halophilus</name>
    <dbReference type="NCBI Taxonomy" id="1513897"/>
    <lineage>
        <taxon>Bacteria</taxon>
        <taxon>Bacillati</taxon>
        <taxon>Bacillota</taxon>
        <taxon>Bacilli</taxon>
        <taxon>Lactobacillales</taxon>
        <taxon>Enterococcaceae</taxon>
        <taxon>Tetragenococcus</taxon>
    </lineage>
</organism>
<feature type="transmembrane region" description="Helical" evidence="21">
    <location>
        <begin position="423"/>
        <end position="444"/>
    </location>
</feature>
<dbReference type="FunFam" id="3.30.70.100:FF:000005">
    <property type="entry name" value="Copper-exporting P-type ATPase A"/>
    <property type="match status" value="2"/>
</dbReference>
<feature type="domain" description="HMA" evidence="22">
    <location>
        <begin position="2"/>
        <end position="68"/>
    </location>
</feature>
<dbReference type="Proteomes" id="UP000236214">
    <property type="component" value="Unassembled WGS sequence"/>
</dbReference>
<dbReference type="EMBL" id="BDEC01000053">
    <property type="protein sequence ID" value="GBD68521.1"/>
    <property type="molecule type" value="Genomic_DNA"/>
</dbReference>
<keyword evidence="21" id="KW-1003">Cell membrane</keyword>
<dbReference type="AlphaFoldDB" id="A0A2H6CU53"/>
<evidence type="ECO:0000256" key="7">
    <source>
        <dbReference type="ARBA" id="ARBA00022723"/>
    </source>
</evidence>
<comment type="subcellular location">
    <subcellularLocation>
        <location evidence="1">Cell membrane</location>
        <topology evidence="1">Multi-pass membrane protein</topology>
    </subcellularLocation>
</comment>
<dbReference type="InterPro" id="IPR006122">
    <property type="entry name" value="HMA_Cu_ion-bd"/>
</dbReference>
<keyword evidence="9 21" id="KW-0547">Nucleotide-binding</keyword>
<dbReference type="InterPro" id="IPR036163">
    <property type="entry name" value="HMA_dom_sf"/>
</dbReference>
<evidence type="ECO:0000256" key="9">
    <source>
        <dbReference type="ARBA" id="ARBA00022741"/>
    </source>
</evidence>
<dbReference type="PRINTS" id="PR00943">
    <property type="entry name" value="CUATPASE"/>
</dbReference>
<dbReference type="Gene3D" id="3.30.70.100">
    <property type="match status" value="2"/>
</dbReference>
<evidence type="ECO:0000256" key="17">
    <source>
        <dbReference type="ARBA" id="ARBA00023136"/>
    </source>
</evidence>
<evidence type="ECO:0000256" key="11">
    <source>
        <dbReference type="ARBA" id="ARBA00022840"/>
    </source>
</evidence>
<dbReference type="Pfam" id="PF00122">
    <property type="entry name" value="E1-E2_ATPase"/>
    <property type="match status" value="1"/>
</dbReference>
<dbReference type="NCBIfam" id="TIGR00003">
    <property type="entry name" value="copper ion binding protein"/>
    <property type="match status" value="2"/>
</dbReference>
<dbReference type="InterPro" id="IPR018303">
    <property type="entry name" value="ATPase_P-typ_P_site"/>
</dbReference>
<evidence type="ECO:0000256" key="8">
    <source>
        <dbReference type="ARBA" id="ARBA00022737"/>
    </source>
</evidence>
<dbReference type="InterPro" id="IPR006121">
    <property type="entry name" value="HMA_dom"/>
</dbReference>
<dbReference type="NCBIfam" id="TIGR01494">
    <property type="entry name" value="ATPase_P-type"/>
    <property type="match status" value="1"/>
</dbReference>
<dbReference type="PROSITE" id="PS00154">
    <property type="entry name" value="ATPASE_E1_E2"/>
    <property type="match status" value="1"/>
</dbReference>
<evidence type="ECO:0000256" key="16">
    <source>
        <dbReference type="ARBA" id="ARBA00023065"/>
    </source>
</evidence>
<dbReference type="PRINTS" id="PR00942">
    <property type="entry name" value="CUATPASEI"/>
</dbReference>
<evidence type="ECO:0000313" key="23">
    <source>
        <dbReference type="EMBL" id="GBD68521.1"/>
    </source>
</evidence>
<feature type="domain" description="HMA" evidence="22">
    <location>
        <begin position="72"/>
        <end position="138"/>
    </location>
</feature>
<dbReference type="FunFam" id="2.70.150.10:FF:000002">
    <property type="entry name" value="Copper-transporting ATPase 1, putative"/>
    <property type="match status" value="1"/>
</dbReference>
<evidence type="ECO:0000256" key="4">
    <source>
        <dbReference type="ARBA" id="ARBA00015102"/>
    </source>
</evidence>
<dbReference type="GO" id="GO:0043682">
    <property type="term" value="F:P-type divalent copper transporter activity"/>
    <property type="evidence" value="ECO:0007669"/>
    <property type="project" value="TreeGrafter"/>
</dbReference>
<dbReference type="Gene3D" id="3.40.1110.10">
    <property type="entry name" value="Calcium-transporting ATPase, cytoplasmic domain N"/>
    <property type="match status" value="2"/>
</dbReference>
<evidence type="ECO:0000256" key="18">
    <source>
        <dbReference type="ARBA" id="ARBA00029719"/>
    </source>
</evidence>
<gene>
    <name evidence="23" type="primary">copA</name>
    <name evidence="23" type="ORF">TEHN7118_1327</name>
</gene>
<evidence type="ECO:0000256" key="3">
    <source>
        <dbReference type="ARBA" id="ARBA00012517"/>
    </source>
</evidence>
<evidence type="ECO:0000256" key="10">
    <source>
        <dbReference type="ARBA" id="ARBA00022796"/>
    </source>
</evidence>
<evidence type="ECO:0000313" key="24">
    <source>
        <dbReference type="Proteomes" id="UP000236214"/>
    </source>
</evidence>
<dbReference type="InterPro" id="IPR059000">
    <property type="entry name" value="ATPase_P-type_domA"/>
</dbReference>
<comment type="similarity">
    <text evidence="2 21">Belongs to the cation transport ATPase (P-type) (TC 3.A.3) family. Type IB subfamily.</text>
</comment>
<evidence type="ECO:0000256" key="6">
    <source>
        <dbReference type="ARBA" id="ARBA00022692"/>
    </source>
</evidence>
<dbReference type="SUPFAM" id="SSF56784">
    <property type="entry name" value="HAD-like"/>
    <property type="match status" value="1"/>
</dbReference>
<keyword evidence="24" id="KW-1185">Reference proteome</keyword>
<dbReference type="GO" id="GO:0005524">
    <property type="term" value="F:ATP binding"/>
    <property type="evidence" value="ECO:0007669"/>
    <property type="project" value="UniProtKB-UniRule"/>
</dbReference>
<dbReference type="FunFam" id="3.40.50.1000:FF:000031">
    <property type="entry name" value="Probable copper-transporting ATPase HMA5"/>
    <property type="match status" value="1"/>
</dbReference>
<dbReference type="CDD" id="cd02094">
    <property type="entry name" value="P-type_ATPase_Cu-like"/>
    <property type="match status" value="1"/>
</dbReference>
<evidence type="ECO:0000256" key="20">
    <source>
        <dbReference type="ARBA" id="ARBA00049289"/>
    </source>
</evidence>
<dbReference type="PROSITE" id="PS01047">
    <property type="entry name" value="HMA_1"/>
    <property type="match status" value="2"/>
</dbReference>
<feature type="transmembrane region" description="Helical" evidence="21">
    <location>
        <begin position="198"/>
        <end position="217"/>
    </location>
</feature>
<evidence type="ECO:0000259" key="22">
    <source>
        <dbReference type="PROSITE" id="PS50846"/>
    </source>
</evidence>
<feature type="transmembrane region" description="Helical" evidence="21">
    <location>
        <begin position="271"/>
        <end position="289"/>
    </location>
</feature>
<evidence type="ECO:0000256" key="13">
    <source>
        <dbReference type="ARBA" id="ARBA00022967"/>
    </source>
</evidence>
<dbReference type="InterPro" id="IPR027256">
    <property type="entry name" value="P-typ_ATPase_IB"/>
</dbReference>
<dbReference type="Pfam" id="PF00702">
    <property type="entry name" value="Hydrolase"/>
    <property type="match status" value="1"/>
</dbReference>
<dbReference type="GO" id="GO:0055070">
    <property type="term" value="P:copper ion homeostasis"/>
    <property type="evidence" value="ECO:0007669"/>
    <property type="project" value="TreeGrafter"/>
</dbReference>
<comment type="caution">
    <text evidence="23">The sequence shown here is derived from an EMBL/GenBank/DDBJ whole genome shotgun (WGS) entry which is preliminary data.</text>
</comment>
<dbReference type="GO" id="GO:0016887">
    <property type="term" value="F:ATP hydrolysis activity"/>
    <property type="evidence" value="ECO:0007669"/>
    <property type="project" value="InterPro"/>
</dbReference>
<dbReference type="GO" id="GO:0140581">
    <property type="term" value="F:P-type monovalent copper transporter activity"/>
    <property type="evidence" value="ECO:0007669"/>
    <property type="project" value="UniProtKB-EC"/>
</dbReference>
<dbReference type="InterPro" id="IPR023299">
    <property type="entry name" value="ATPase_P-typ_cyto_dom_N"/>
</dbReference>
<dbReference type="InterPro" id="IPR044492">
    <property type="entry name" value="P_typ_ATPase_HD_dom"/>
</dbReference>
<dbReference type="InterPro" id="IPR008250">
    <property type="entry name" value="ATPase_P-typ_transduc_dom_A_sf"/>
</dbReference>
<dbReference type="PRINTS" id="PR00119">
    <property type="entry name" value="CATATPASE"/>
</dbReference>
<keyword evidence="8" id="KW-0677">Repeat</keyword>
<dbReference type="SUPFAM" id="SSF55008">
    <property type="entry name" value="HMA, heavy metal-associated domain"/>
    <property type="match status" value="2"/>
</dbReference>
<feature type="transmembrane region" description="Helical" evidence="21">
    <location>
        <begin position="159"/>
        <end position="178"/>
    </location>
</feature>
<feature type="transmembrane region" description="Helical" evidence="21">
    <location>
        <begin position="766"/>
        <end position="788"/>
    </location>
</feature>